<evidence type="ECO:0000259" key="1">
    <source>
        <dbReference type="Pfam" id="PF07238"/>
    </source>
</evidence>
<protein>
    <submittedName>
        <fullName evidence="2">PilZ domain-containing protein</fullName>
    </submittedName>
</protein>
<accession>A0A931IXC7</accession>
<evidence type="ECO:0000313" key="3">
    <source>
        <dbReference type="Proteomes" id="UP000620139"/>
    </source>
</evidence>
<dbReference type="InterPro" id="IPR009875">
    <property type="entry name" value="PilZ_domain"/>
</dbReference>
<dbReference type="RefSeq" id="WP_198100332.1">
    <property type="nucleotide sequence ID" value="NZ_JAEDAL010000002.1"/>
</dbReference>
<proteinExistence type="predicted"/>
<dbReference type="EMBL" id="JAEDAL010000002">
    <property type="protein sequence ID" value="MBH9552750.1"/>
    <property type="molecule type" value="Genomic_DNA"/>
</dbReference>
<comment type="caution">
    <text evidence="2">The sequence shown here is derived from an EMBL/GenBank/DDBJ whole genome shotgun (WGS) entry which is preliminary data.</text>
</comment>
<dbReference type="Proteomes" id="UP000620139">
    <property type="component" value="Unassembled WGS sequence"/>
</dbReference>
<reference evidence="2" key="1">
    <citation type="submission" date="2020-12" db="EMBL/GenBank/DDBJ databases">
        <title>The genome sequence of Inhella sp. 4Y17.</title>
        <authorList>
            <person name="Liu Y."/>
        </authorList>
    </citation>
    <scope>NUCLEOTIDE SEQUENCE</scope>
    <source>
        <strain evidence="2">4Y10</strain>
    </source>
</reference>
<evidence type="ECO:0000313" key="2">
    <source>
        <dbReference type="EMBL" id="MBH9552750.1"/>
    </source>
</evidence>
<sequence>MTLTAPALSLQHPREIAAWLQELVERETLVRLIAPSGPTLELLPVQVRPELHNWDLRLPGLTLSAPPWLLQGPVHAVAHQGGVQMDFELPAERSLVETGGLPALRVALPSELRRHQRRQTFRVQPASLHHPRLLMPRVGALPLRVRTFDLSAGGIALHWPDSCEKPAPGALLTGLELEMGLEHRIPVTLQVQHVRVEREHVRVGCTFVTLPPEGERQLALYLNQLQRRQRNLPR</sequence>
<dbReference type="Gene3D" id="2.40.10.220">
    <property type="entry name" value="predicted glycosyltransferase like domains"/>
    <property type="match status" value="1"/>
</dbReference>
<keyword evidence="3" id="KW-1185">Reference proteome</keyword>
<organism evidence="2 3">
    <name type="scientific">Inhella gelatinilytica</name>
    <dbReference type="NCBI Taxonomy" id="2795030"/>
    <lineage>
        <taxon>Bacteria</taxon>
        <taxon>Pseudomonadati</taxon>
        <taxon>Pseudomonadota</taxon>
        <taxon>Betaproteobacteria</taxon>
        <taxon>Burkholderiales</taxon>
        <taxon>Sphaerotilaceae</taxon>
        <taxon>Inhella</taxon>
    </lineage>
</organism>
<dbReference type="Pfam" id="PF07238">
    <property type="entry name" value="PilZ"/>
    <property type="match status" value="1"/>
</dbReference>
<name>A0A931IXC7_9BURK</name>
<dbReference type="AlphaFoldDB" id="A0A931IXC7"/>
<feature type="domain" description="PilZ" evidence="1">
    <location>
        <begin position="116"/>
        <end position="223"/>
    </location>
</feature>
<gene>
    <name evidence="2" type="ORF">I7X43_07775</name>
</gene>
<dbReference type="GO" id="GO:0035438">
    <property type="term" value="F:cyclic-di-GMP binding"/>
    <property type="evidence" value="ECO:0007669"/>
    <property type="project" value="InterPro"/>
</dbReference>
<dbReference type="SUPFAM" id="SSF141371">
    <property type="entry name" value="PilZ domain-like"/>
    <property type="match status" value="1"/>
</dbReference>